<evidence type="ECO:0000256" key="2">
    <source>
        <dbReference type="ARBA" id="ARBA00022553"/>
    </source>
</evidence>
<feature type="transmembrane region" description="Helical" evidence="12">
    <location>
        <begin position="31"/>
        <end position="49"/>
    </location>
</feature>
<keyword evidence="3" id="KW-0808">Transferase</keyword>
<dbReference type="GO" id="GO:0005524">
    <property type="term" value="F:ATP binding"/>
    <property type="evidence" value="ECO:0007669"/>
    <property type="project" value="UniProtKB-KW"/>
</dbReference>
<evidence type="ECO:0000259" key="14">
    <source>
        <dbReference type="PROSITE" id="PS50113"/>
    </source>
</evidence>
<evidence type="ECO:0000256" key="1">
    <source>
        <dbReference type="ARBA" id="ARBA00004141"/>
    </source>
</evidence>
<dbReference type="InterPro" id="IPR043128">
    <property type="entry name" value="Rev_trsase/Diguanyl_cyclase"/>
</dbReference>
<dbReference type="CDD" id="cd00130">
    <property type="entry name" value="PAS"/>
    <property type="match status" value="1"/>
</dbReference>
<dbReference type="STRING" id="580332.Slit_2170"/>
<dbReference type="Gene3D" id="1.20.120.620">
    <property type="entry name" value="Backbone structure of the membrane domain of e. Coli histidine kinase receptor kdpd"/>
    <property type="match status" value="1"/>
</dbReference>
<keyword evidence="6" id="KW-0418">Kinase</keyword>
<dbReference type="eggNOG" id="COG2199">
    <property type="taxonomic scope" value="Bacteria"/>
</dbReference>
<keyword evidence="17" id="KW-1185">Reference proteome</keyword>
<evidence type="ECO:0000313" key="16">
    <source>
        <dbReference type="EMBL" id="ADE12398.1"/>
    </source>
</evidence>
<dbReference type="Gene3D" id="3.30.70.270">
    <property type="match status" value="1"/>
</dbReference>
<evidence type="ECO:0000256" key="8">
    <source>
        <dbReference type="ARBA" id="ARBA00022989"/>
    </source>
</evidence>
<comment type="subcellular location">
    <subcellularLocation>
        <location evidence="1">Membrane</location>
        <topology evidence="1">Multi-pass membrane protein</topology>
    </subcellularLocation>
</comment>
<evidence type="ECO:0000259" key="13">
    <source>
        <dbReference type="PROSITE" id="PS50112"/>
    </source>
</evidence>
<gene>
    <name evidence="16" type="ordered locus">Slit_2170</name>
</gene>
<dbReference type="InterPro" id="IPR052163">
    <property type="entry name" value="DGC-Regulatory_Protein"/>
</dbReference>
<dbReference type="InterPro" id="IPR000160">
    <property type="entry name" value="GGDEF_dom"/>
</dbReference>
<dbReference type="PROSITE" id="PS50887">
    <property type="entry name" value="GGDEF"/>
    <property type="match status" value="1"/>
</dbReference>
<dbReference type="InterPro" id="IPR029787">
    <property type="entry name" value="Nucleotide_cyclase"/>
</dbReference>
<dbReference type="AlphaFoldDB" id="D5CUL1"/>
<dbReference type="KEGG" id="slt:Slit_2170"/>
<name>D5CUL1_SIDLE</name>
<feature type="coiled-coil region" evidence="11">
    <location>
        <begin position="127"/>
        <end position="154"/>
    </location>
</feature>
<feature type="domain" description="PAS" evidence="13">
    <location>
        <begin position="161"/>
        <end position="230"/>
    </location>
</feature>
<dbReference type="PROSITE" id="PS50112">
    <property type="entry name" value="PAS"/>
    <property type="match status" value="1"/>
</dbReference>
<dbReference type="SUPFAM" id="SSF55073">
    <property type="entry name" value="Nucleotide cyclase"/>
    <property type="match status" value="1"/>
</dbReference>
<protein>
    <submittedName>
        <fullName evidence="16">Diguanylate cyclase with PAS/PAC sensor</fullName>
    </submittedName>
</protein>
<keyword evidence="4 12" id="KW-0812">Transmembrane</keyword>
<organism evidence="16 17">
    <name type="scientific">Sideroxydans lithotrophicus (strain ES-1)</name>
    <dbReference type="NCBI Taxonomy" id="580332"/>
    <lineage>
        <taxon>Bacteria</taxon>
        <taxon>Pseudomonadati</taxon>
        <taxon>Pseudomonadota</taxon>
        <taxon>Betaproteobacteria</taxon>
        <taxon>Nitrosomonadales</taxon>
        <taxon>Gallionellaceae</taxon>
        <taxon>Sideroxydans</taxon>
    </lineage>
</organism>
<feature type="domain" description="PAC" evidence="14">
    <location>
        <begin position="233"/>
        <end position="285"/>
    </location>
</feature>
<dbReference type="GO" id="GO:0016301">
    <property type="term" value="F:kinase activity"/>
    <property type="evidence" value="ECO:0007669"/>
    <property type="project" value="UniProtKB-KW"/>
</dbReference>
<dbReference type="CDD" id="cd01949">
    <property type="entry name" value="GGDEF"/>
    <property type="match status" value="1"/>
</dbReference>
<keyword evidence="11" id="KW-0175">Coiled coil</keyword>
<dbReference type="InterPro" id="IPR001610">
    <property type="entry name" value="PAC"/>
</dbReference>
<evidence type="ECO:0000256" key="6">
    <source>
        <dbReference type="ARBA" id="ARBA00022777"/>
    </source>
</evidence>
<feature type="domain" description="GGDEF" evidence="15">
    <location>
        <begin position="317"/>
        <end position="463"/>
    </location>
</feature>
<dbReference type="InterPro" id="IPR000014">
    <property type="entry name" value="PAS"/>
</dbReference>
<feature type="transmembrane region" description="Helical" evidence="12">
    <location>
        <begin position="114"/>
        <end position="133"/>
    </location>
</feature>
<dbReference type="SUPFAM" id="SSF55785">
    <property type="entry name" value="PYP-like sensor domain (PAS domain)"/>
    <property type="match status" value="1"/>
</dbReference>
<reference evidence="16 17" key="1">
    <citation type="submission" date="2010-03" db="EMBL/GenBank/DDBJ databases">
        <title>Complete sequence of Sideroxydans lithotrophicus ES-1.</title>
        <authorList>
            <consortium name="US DOE Joint Genome Institute"/>
            <person name="Lucas S."/>
            <person name="Copeland A."/>
            <person name="Lapidus A."/>
            <person name="Cheng J.-F."/>
            <person name="Bruce D."/>
            <person name="Goodwin L."/>
            <person name="Pitluck S."/>
            <person name="Munk A.C."/>
            <person name="Detter J.C."/>
            <person name="Han C."/>
            <person name="Tapia R."/>
            <person name="Larimer F."/>
            <person name="Land M."/>
            <person name="Hauser L."/>
            <person name="Kyrpides N."/>
            <person name="Ivanova N."/>
            <person name="Emerson D."/>
            <person name="Woyke T."/>
        </authorList>
    </citation>
    <scope>NUCLEOTIDE SEQUENCE [LARGE SCALE GENOMIC DNA]</scope>
    <source>
        <strain evidence="16 17">ES-1</strain>
    </source>
</reference>
<keyword evidence="8 12" id="KW-1133">Transmembrane helix</keyword>
<evidence type="ECO:0000256" key="3">
    <source>
        <dbReference type="ARBA" id="ARBA00022679"/>
    </source>
</evidence>
<dbReference type="PANTHER" id="PTHR46663:SF3">
    <property type="entry name" value="SLL0267 PROTEIN"/>
    <property type="match status" value="1"/>
</dbReference>
<accession>D5CUL1</accession>
<dbReference type="Proteomes" id="UP000001625">
    <property type="component" value="Chromosome"/>
</dbReference>
<evidence type="ECO:0000256" key="10">
    <source>
        <dbReference type="ARBA" id="ARBA00023136"/>
    </source>
</evidence>
<dbReference type="InterPro" id="IPR000700">
    <property type="entry name" value="PAS-assoc_C"/>
</dbReference>
<dbReference type="Pfam" id="PF13493">
    <property type="entry name" value="DUF4118"/>
    <property type="match status" value="1"/>
</dbReference>
<dbReference type="NCBIfam" id="TIGR00254">
    <property type="entry name" value="GGDEF"/>
    <property type="match status" value="1"/>
</dbReference>
<sequence length="463" mass="51928">MGIGIFDFSYRTIERFANRYRSLMPRTYHRYGGHLVAVALVSLALLVRFEIAPLDAGLQYLTFFPAVALAAIIGGFASGIIATLLGLILATYLFVPPYYSFTLEGWQSSLWSNLVFLMDGFIVSVSIEAMHLYRQKYEDNLDELTQQITRRDLADKALAEQEEFFRLMAENVEDFIAVLDLQGRRLYNSPSYSRFFGNADAMKGTDSFAEIHPDDRERVKQVFSESVKLGVGLRTEYRFVLPDGSIRDMESSGGLIRNSKGETVRVVVVSHDVTDRKMVEQKINRLAFYDSLTQLPNRRLLDDRLEQAIAASKRSGQYGAVMFLDLDNFKPLNDNYGHRAGDLLLIEVAKRITSCVREVDTVARFGGDEFVVVLSELAGNESESAAEARTIAKKIHAALAEPYWLSSNFKGTTQLITHNNVGASIGVVLFNHGDSAENILKRADKSMYQAKAAGRNQIHFHVT</sequence>
<dbReference type="GO" id="GO:0016020">
    <property type="term" value="C:membrane"/>
    <property type="evidence" value="ECO:0007669"/>
    <property type="project" value="UniProtKB-SubCell"/>
</dbReference>
<dbReference type="InterPro" id="IPR035965">
    <property type="entry name" value="PAS-like_dom_sf"/>
</dbReference>
<dbReference type="NCBIfam" id="TIGR00229">
    <property type="entry name" value="sensory_box"/>
    <property type="match status" value="1"/>
</dbReference>
<dbReference type="HOGENOM" id="CLU_590375_0_0_4"/>
<dbReference type="GO" id="GO:0000160">
    <property type="term" value="P:phosphorelay signal transduction system"/>
    <property type="evidence" value="ECO:0007669"/>
    <property type="project" value="UniProtKB-KW"/>
</dbReference>
<dbReference type="OrthoDB" id="42802at2"/>
<keyword evidence="10 12" id="KW-0472">Membrane</keyword>
<dbReference type="Pfam" id="PF00990">
    <property type="entry name" value="GGDEF"/>
    <property type="match status" value="1"/>
</dbReference>
<keyword evidence="9" id="KW-0902">Two-component regulatory system</keyword>
<proteinExistence type="predicted"/>
<dbReference type="PROSITE" id="PS50113">
    <property type="entry name" value="PAC"/>
    <property type="match status" value="1"/>
</dbReference>
<evidence type="ECO:0000256" key="11">
    <source>
        <dbReference type="SAM" id="Coils"/>
    </source>
</evidence>
<evidence type="ECO:0000313" key="17">
    <source>
        <dbReference type="Proteomes" id="UP000001625"/>
    </source>
</evidence>
<keyword evidence="7" id="KW-0067">ATP-binding</keyword>
<dbReference type="SMART" id="SM00086">
    <property type="entry name" value="PAC"/>
    <property type="match status" value="1"/>
</dbReference>
<keyword evidence="2" id="KW-0597">Phosphoprotein</keyword>
<dbReference type="InterPro" id="IPR013655">
    <property type="entry name" value="PAS_fold_3"/>
</dbReference>
<dbReference type="Pfam" id="PF08447">
    <property type="entry name" value="PAS_3"/>
    <property type="match status" value="1"/>
</dbReference>
<dbReference type="InterPro" id="IPR038318">
    <property type="entry name" value="KdpD_sf"/>
</dbReference>
<keyword evidence="5" id="KW-0547">Nucleotide-binding</keyword>
<evidence type="ECO:0000256" key="9">
    <source>
        <dbReference type="ARBA" id="ARBA00023012"/>
    </source>
</evidence>
<dbReference type="FunFam" id="3.30.70.270:FF:000001">
    <property type="entry name" value="Diguanylate cyclase domain protein"/>
    <property type="match status" value="1"/>
</dbReference>
<evidence type="ECO:0000256" key="7">
    <source>
        <dbReference type="ARBA" id="ARBA00022840"/>
    </source>
</evidence>
<evidence type="ECO:0000256" key="12">
    <source>
        <dbReference type="SAM" id="Phobius"/>
    </source>
</evidence>
<dbReference type="eggNOG" id="COG2205">
    <property type="taxonomic scope" value="Bacteria"/>
</dbReference>
<evidence type="ECO:0000256" key="5">
    <source>
        <dbReference type="ARBA" id="ARBA00022741"/>
    </source>
</evidence>
<feature type="transmembrane region" description="Helical" evidence="12">
    <location>
        <begin position="61"/>
        <end position="94"/>
    </location>
</feature>
<dbReference type="RefSeq" id="WP_013030296.1">
    <property type="nucleotide sequence ID" value="NC_013959.1"/>
</dbReference>
<dbReference type="Gene3D" id="3.30.450.20">
    <property type="entry name" value="PAS domain"/>
    <property type="match status" value="1"/>
</dbReference>
<dbReference type="SMART" id="SM00091">
    <property type="entry name" value="PAS"/>
    <property type="match status" value="1"/>
</dbReference>
<dbReference type="SMART" id="SM00267">
    <property type="entry name" value="GGDEF"/>
    <property type="match status" value="1"/>
</dbReference>
<dbReference type="InterPro" id="IPR025201">
    <property type="entry name" value="KdpD_TM"/>
</dbReference>
<dbReference type="EMBL" id="CP001965">
    <property type="protein sequence ID" value="ADE12398.1"/>
    <property type="molecule type" value="Genomic_DNA"/>
</dbReference>
<evidence type="ECO:0000259" key="15">
    <source>
        <dbReference type="PROSITE" id="PS50887"/>
    </source>
</evidence>
<evidence type="ECO:0000256" key="4">
    <source>
        <dbReference type="ARBA" id="ARBA00022692"/>
    </source>
</evidence>
<dbReference type="PANTHER" id="PTHR46663">
    <property type="entry name" value="DIGUANYLATE CYCLASE DGCT-RELATED"/>
    <property type="match status" value="1"/>
</dbReference>